<sequence length="71" mass="8101">MSTYSRPGVLWKTVGFWVLSIVSKIDCYYISDVHYAFVCGTEHWVSTVHVYLYFNSLVGESILGYGVRTAQ</sequence>
<organism evidence="1">
    <name type="scientific">Anopheles darlingi</name>
    <name type="common">Mosquito</name>
    <dbReference type="NCBI Taxonomy" id="43151"/>
    <lineage>
        <taxon>Eukaryota</taxon>
        <taxon>Metazoa</taxon>
        <taxon>Ecdysozoa</taxon>
        <taxon>Arthropoda</taxon>
        <taxon>Hexapoda</taxon>
        <taxon>Insecta</taxon>
        <taxon>Pterygota</taxon>
        <taxon>Neoptera</taxon>
        <taxon>Endopterygota</taxon>
        <taxon>Diptera</taxon>
        <taxon>Nematocera</taxon>
        <taxon>Culicoidea</taxon>
        <taxon>Culicidae</taxon>
        <taxon>Anophelinae</taxon>
        <taxon>Anopheles</taxon>
    </lineage>
</organism>
<dbReference type="AlphaFoldDB" id="A0A2M4DE75"/>
<reference evidence="1" key="1">
    <citation type="submission" date="2018-01" db="EMBL/GenBank/DDBJ databases">
        <title>An insight into the sialome of Amazonian anophelines.</title>
        <authorList>
            <person name="Ribeiro J.M."/>
            <person name="Scarpassa V."/>
            <person name="Calvo E."/>
        </authorList>
    </citation>
    <scope>NUCLEOTIDE SEQUENCE</scope>
</reference>
<dbReference type="EMBL" id="GGFL01011689">
    <property type="protein sequence ID" value="MBW75867.1"/>
    <property type="molecule type" value="Transcribed_RNA"/>
</dbReference>
<evidence type="ECO:0000313" key="1">
    <source>
        <dbReference type="EMBL" id="MBW75867.1"/>
    </source>
</evidence>
<proteinExistence type="predicted"/>
<accession>A0A2M4DE75</accession>
<protein>
    <submittedName>
        <fullName evidence="1">Putative secreted protein</fullName>
    </submittedName>
</protein>
<name>A0A2M4DE75_ANODA</name>